<keyword evidence="3" id="KW-0732">Signal</keyword>
<feature type="chain" id="PRO_5042088421" evidence="3">
    <location>
        <begin position="30"/>
        <end position="522"/>
    </location>
</feature>
<dbReference type="GO" id="GO:0043190">
    <property type="term" value="C:ATP-binding cassette (ABC) transporter complex"/>
    <property type="evidence" value="ECO:0007669"/>
    <property type="project" value="InterPro"/>
</dbReference>
<name>A0AAF1KSN3_9HYPH</name>
<evidence type="ECO:0000256" key="2">
    <source>
        <dbReference type="ARBA" id="ARBA00005695"/>
    </source>
</evidence>
<dbReference type="PANTHER" id="PTHR30290">
    <property type="entry name" value="PERIPLASMIC BINDING COMPONENT OF ABC TRANSPORTER"/>
    <property type="match status" value="1"/>
</dbReference>
<dbReference type="InterPro" id="IPR000914">
    <property type="entry name" value="SBP_5_dom"/>
</dbReference>
<evidence type="ECO:0000313" key="5">
    <source>
        <dbReference type="EMBL" id="WFR98232.1"/>
    </source>
</evidence>
<organism evidence="5 6">
    <name type="scientific">Rhizobium tumorigenes</name>
    <dbReference type="NCBI Taxonomy" id="2041385"/>
    <lineage>
        <taxon>Bacteria</taxon>
        <taxon>Pseudomonadati</taxon>
        <taxon>Pseudomonadota</taxon>
        <taxon>Alphaproteobacteria</taxon>
        <taxon>Hyphomicrobiales</taxon>
        <taxon>Rhizobiaceae</taxon>
        <taxon>Rhizobium/Agrobacterium group</taxon>
        <taxon>Rhizobium</taxon>
    </lineage>
</organism>
<evidence type="ECO:0000256" key="1">
    <source>
        <dbReference type="ARBA" id="ARBA00004418"/>
    </source>
</evidence>
<keyword evidence="6" id="KW-1185">Reference proteome</keyword>
<keyword evidence="5" id="KW-0614">Plasmid</keyword>
<protein>
    <submittedName>
        <fullName evidence="5">ABC transporter substrate-binding protein</fullName>
    </submittedName>
</protein>
<comment type="subcellular location">
    <subcellularLocation>
        <location evidence="1">Periplasm</location>
    </subcellularLocation>
</comment>
<dbReference type="InterPro" id="IPR030678">
    <property type="entry name" value="Peptide/Ni-bd"/>
</dbReference>
<dbReference type="GO" id="GO:1904680">
    <property type="term" value="F:peptide transmembrane transporter activity"/>
    <property type="evidence" value="ECO:0007669"/>
    <property type="project" value="TreeGrafter"/>
</dbReference>
<dbReference type="InterPro" id="IPR039424">
    <property type="entry name" value="SBP_5"/>
</dbReference>
<dbReference type="CDD" id="cd08508">
    <property type="entry name" value="PBP2_NikA_DppA_OppA_like_1"/>
    <property type="match status" value="1"/>
</dbReference>
<feature type="signal peptide" evidence="3">
    <location>
        <begin position="1"/>
        <end position="29"/>
    </location>
</feature>
<evidence type="ECO:0000259" key="4">
    <source>
        <dbReference type="Pfam" id="PF00496"/>
    </source>
</evidence>
<evidence type="ECO:0000313" key="6">
    <source>
        <dbReference type="Proteomes" id="UP000249499"/>
    </source>
</evidence>
<comment type="similarity">
    <text evidence="2">Belongs to the bacterial solute-binding protein 5 family.</text>
</comment>
<accession>A0AAF1KSN3</accession>
<dbReference type="Gene3D" id="3.10.105.10">
    <property type="entry name" value="Dipeptide-binding Protein, Domain 3"/>
    <property type="match status" value="1"/>
</dbReference>
<reference evidence="5 6" key="1">
    <citation type="journal article" date="2018" name="Sci. Rep.">
        <title>Rhizobium tumorigenes sp. nov., a novel plant tumorigenic bacterium isolated from cane gall tumors on thornless blackberry.</title>
        <authorList>
            <person name="Kuzmanovi N."/>
            <person name="Smalla K."/>
            <person name="Gronow S."/>
            <person name="PuBawska J."/>
        </authorList>
    </citation>
    <scope>NUCLEOTIDE SEQUENCE [LARGE SCALE GENOMIC DNA]</scope>
    <source>
        <strain evidence="5 6">1078</strain>
    </source>
</reference>
<dbReference type="RefSeq" id="WP_111221641.1">
    <property type="nucleotide sequence ID" value="NZ_CP117257.1"/>
</dbReference>
<dbReference type="SUPFAM" id="SSF53850">
    <property type="entry name" value="Periplasmic binding protein-like II"/>
    <property type="match status" value="1"/>
</dbReference>
<evidence type="ECO:0000256" key="3">
    <source>
        <dbReference type="SAM" id="SignalP"/>
    </source>
</evidence>
<dbReference type="EMBL" id="CP117257">
    <property type="protein sequence ID" value="WFR98232.1"/>
    <property type="molecule type" value="Genomic_DNA"/>
</dbReference>
<geneLocation type="plasmid" evidence="5 6">
    <name>pTi1078</name>
</geneLocation>
<dbReference type="Gene3D" id="3.90.76.10">
    <property type="entry name" value="Dipeptide-binding Protein, Domain 1"/>
    <property type="match status" value="1"/>
</dbReference>
<reference evidence="6" key="2">
    <citation type="journal article" date="2023" name="MicrobiologyOpen">
        <title>Genomics of the tumorigenes clade of the family Rhizobiaceae and description of Rhizobium rhododendri sp. nov.</title>
        <authorList>
            <person name="Kuzmanovic N."/>
            <person name="diCenzo G.C."/>
            <person name="Bunk B."/>
            <person name="Sproeer C."/>
            <person name="Fruehling A."/>
            <person name="Neumann-Schaal M."/>
            <person name="Overmann J."/>
            <person name="Smalla K."/>
        </authorList>
    </citation>
    <scope>NUCLEOTIDE SEQUENCE [LARGE SCALE GENOMIC DNA]</scope>
    <source>
        <strain evidence="6">1078</strain>
        <plasmid evidence="6">pTi1078</plasmid>
    </source>
</reference>
<sequence>MKNAKIGFGALVLASLFAGAVIGPSPAFAAKTTLTLGAAANDVGTLDPHYATSTSDRTLVAWIYGALVRFAPGSTDPATLEPDLAESWQSSDDKLVWTFKLRSGVKWQAGYGEVTADDVVFSLDKARDPKRSAFSADFAAFDKVEAVDPHTVRITLARRVPNLLGLVTNYAGGFIISKKALEEREDGFARAPVGFGPFEVKSIVSGQNVNFAANKDYFRGAPKLSALNYRFINNNASRDLAFVAGEIEAAAGLANKNWLQRTEPLPGAVIDVFYPAEVSLLHINITMPPFDDIRVRQALAYAVNPEAVAEFKGARFTIRPTSVVPSNNLGYLKDAGVFPNDPEKAKALLKEAGFANGLTFTMLSSQLPEYETTAQVLQGQAEDSDIHIQLQPVEHASWHQMIRKDLSPVVLYGAARFPIADIFLTQFYDSASIVGQPGGITNFSHCNVADKQIREARTEIDPAKQIALWQEAQRLILKNVCAIPITETSQVWVHTQKLNWGFDLKGSMSLGPMVTEATHFED</sequence>
<dbReference type="GO" id="GO:0015833">
    <property type="term" value="P:peptide transport"/>
    <property type="evidence" value="ECO:0007669"/>
    <property type="project" value="TreeGrafter"/>
</dbReference>
<gene>
    <name evidence="5" type="ORF">PR017_23020</name>
</gene>
<dbReference type="GO" id="GO:0030288">
    <property type="term" value="C:outer membrane-bounded periplasmic space"/>
    <property type="evidence" value="ECO:0007669"/>
    <property type="project" value="UniProtKB-ARBA"/>
</dbReference>
<feature type="domain" description="Solute-binding protein family 5" evidence="4">
    <location>
        <begin position="80"/>
        <end position="431"/>
    </location>
</feature>
<dbReference type="PIRSF" id="PIRSF002741">
    <property type="entry name" value="MppA"/>
    <property type="match status" value="1"/>
</dbReference>
<dbReference type="Pfam" id="PF00496">
    <property type="entry name" value="SBP_bac_5"/>
    <property type="match status" value="1"/>
</dbReference>
<proteinExistence type="inferred from homology"/>
<dbReference type="AlphaFoldDB" id="A0AAF1KSN3"/>
<dbReference type="KEGG" id="rtu:PR017_23020"/>
<dbReference type="Proteomes" id="UP000249499">
    <property type="component" value="Plasmid pTi1078"/>
</dbReference>
<dbReference type="Gene3D" id="3.40.190.10">
    <property type="entry name" value="Periplasmic binding protein-like II"/>
    <property type="match status" value="1"/>
</dbReference>